<evidence type="ECO:0000256" key="2">
    <source>
        <dbReference type="ARBA" id="ARBA00022559"/>
    </source>
</evidence>
<feature type="chain" id="PRO_5046769454" description="Catalase-related peroxidase" evidence="8">
    <location>
        <begin position="21"/>
        <end position="330"/>
    </location>
</feature>
<comment type="similarity">
    <text evidence="1 7">Belongs to the catalase family.</text>
</comment>
<dbReference type="Pfam" id="PF00199">
    <property type="entry name" value="Catalase"/>
    <property type="match status" value="1"/>
</dbReference>
<dbReference type="InterPro" id="IPR011614">
    <property type="entry name" value="Catalase_core"/>
</dbReference>
<feature type="signal peptide" evidence="8">
    <location>
        <begin position="1"/>
        <end position="20"/>
    </location>
</feature>
<evidence type="ECO:0000256" key="5">
    <source>
        <dbReference type="ARBA" id="ARBA00023002"/>
    </source>
</evidence>
<dbReference type="EC" id="1.11.1.-" evidence="7"/>
<evidence type="ECO:0000256" key="7">
    <source>
        <dbReference type="PIRNR" id="PIRNR000296"/>
    </source>
</evidence>
<dbReference type="PROSITE" id="PS51402">
    <property type="entry name" value="CATALASE_3"/>
    <property type="match status" value="1"/>
</dbReference>
<accession>A0ABQ3KWK7</accession>
<dbReference type="GO" id="GO:0004601">
    <property type="term" value="F:peroxidase activity"/>
    <property type="evidence" value="ECO:0007669"/>
    <property type="project" value="UniProtKB-KW"/>
</dbReference>
<evidence type="ECO:0000259" key="9">
    <source>
        <dbReference type="SMART" id="SM01060"/>
    </source>
</evidence>
<evidence type="ECO:0000256" key="6">
    <source>
        <dbReference type="ARBA" id="ARBA00023004"/>
    </source>
</evidence>
<evidence type="ECO:0000256" key="3">
    <source>
        <dbReference type="ARBA" id="ARBA00022617"/>
    </source>
</evidence>
<evidence type="ECO:0000256" key="8">
    <source>
        <dbReference type="SAM" id="SignalP"/>
    </source>
</evidence>
<keyword evidence="3 7" id="KW-0349">Heme</keyword>
<dbReference type="InterPro" id="IPR020835">
    <property type="entry name" value="Catalase_sf"/>
</dbReference>
<dbReference type="Proteomes" id="UP000659697">
    <property type="component" value="Unassembled WGS sequence"/>
</dbReference>
<dbReference type="PANTHER" id="PTHR11465:SF9">
    <property type="entry name" value="CATALASE"/>
    <property type="match status" value="1"/>
</dbReference>
<evidence type="ECO:0000313" key="11">
    <source>
        <dbReference type="Proteomes" id="UP000659697"/>
    </source>
</evidence>
<evidence type="ECO:0000313" key="10">
    <source>
        <dbReference type="EMBL" id="GHG60425.1"/>
    </source>
</evidence>
<proteinExistence type="inferred from homology"/>
<comment type="cofactor">
    <cofactor evidence="7">
        <name>heme</name>
        <dbReference type="ChEBI" id="CHEBI:30413"/>
    </cofactor>
</comment>
<comment type="function">
    <text evidence="7">Has an organic peroxide-dependent peroxidase activity.</text>
</comment>
<evidence type="ECO:0000256" key="4">
    <source>
        <dbReference type="ARBA" id="ARBA00022723"/>
    </source>
</evidence>
<keyword evidence="2 7" id="KW-0575">Peroxidase</keyword>
<protein>
    <recommendedName>
        <fullName evidence="7">Catalase-related peroxidase</fullName>
        <ecNumber evidence="7">1.11.1.-</ecNumber>
    </recommendedName>
</protein>
<reference evidence="11" key="1">
    <citation type="journal article" date="2019" name="Int. J. Syst. Evol. Microbiol.">
        <title>The Global Catalogue of Microorganisms (GCM) 10K type strain sequencing project: providing services to taxonomists for standard genome sequencing and annotation.</title>
        <authorList>
            <consortium name="The Broad Institute Genomics Platform"/>
            <consortium name="The Broad Institute Genome Sequencing Center for Infectious Disease"/>
            <person name="Wu L."/>
            <person name="Ma J."/>
        </authorList>
    </citation>
    <scope>NUCLEOTIDE SEQUENCE [LARGE SCALE GENOMIC DNA]</scope>
    <source>
        <strain evidence="11">CGMCC 1.7003</strain>
    </source>
</reference>
<name>A0ABQ3KWK7_9ALTE</name>
<dbReference type="Gene3D" id="2.40.180.10">
    <property type="entry name" value="Catalase core domain"/>
    <property type="match status" value="1"/>
</dbReference>
<gene>
    <name evidence="10" type="ORF">GCM10010919_03880</name>
</gene>
<dbReference type="SMART" id="SM01060">
    <property type="entry name" value="Catalase"/>
    <property type="match status" value="1"/>
</dbReference>
<dbReference type="PIRSF" id="PIRSF000296">
    <property type="entry name" value="SrpA"/>
    <property type="match status" value="1"/>
</dbReference>
<dbReference type="InterPro" id="IPR018028">
    <property type="entry name" value="Catalase"/>
</dbReference>
<keyword evidence="5 7" id="KW-0560">Oxidoreductase</keyword>
<keyword evidence="6 7" id="KW-0408">Iron</keyword>
<sequence>MRYWALVAVPTVLTAAFFYAASDNRHEVSAQDFVNLQQGNAIQPGFRRAHAKGFCVSGDFISSGTLAEYSSAQVFQAGQYPFIGRFSVAGNNPTAPDLKAPVRSLALTLLPETAEQWRTAMNTPPVLAVGTPEKFYQQLLALQNNTIAEFFAAHPETAAFRNWRASYQPTLSYATEQYHSINAFYLINAAGKQQAVRWAAVPTVGAANQLPDPEAVDALQQELFARLSDGPVIFDLVFSLATSADDENDATIIWPDTNPQLIAGQLQIKQATEQSNGQCNAINFDPLVLPRGILPSADPILRARGAAYAESHRRRAREVLLNTATGAHHE</sequence>
<keyword evidence="11" id="KW-1185">Reference proteome</keyword>
<dbReference type="PANTHER" id="PTHR11465">
    <property type="entry name" value="CATALASE"/>
    <property type="match status" value="1"/>
</dbReference>
<keyword evidence="4 7" id="KW-0479">Metal-binding</keyword>
<dbReference type="InterPro" id="IPR024168">
    <property type="entry name" value="Catalase_SrpA-type_pred"/>
</dbReference>
<dbReference type="SUPFAM" id="SSF56634">
    <property type="entry name" value="Heme-dependent catalase-like"/>
    <property type="match status" value="1"/>
</dbReference>
<dbReference type="CDD" id="cd08153">
    <property type="entry name" value="srpA_like"/>
    <property type="match status" value="1"/>
</dbReference>
<dbReference type="RefSeq" id="WP_189429583.1">
    <property type="nucleotide sequence ID" value="NZ_BNAO01000001.1"/>
</dbReference>
<comment type="caution">
    <text evidence="10">The sequence shown here is derived from an EMBL/GenBank/DDBJ whole genome shotgun (WGS) entry which is preliminary data.</text>
</comment>
<evidence type="ECO:0000256" key="1">
    <source>
        <dbReference type="ARBA" id="ARBA00005329"/>
    </source>
</evidence>
<keyword evidence="8" id="KW-0732">Signal</keyword>
<feature type="domain" description="Catalase core" evidence="9">
    <location>
        <begin position="14"/>
        <end position="330"/>
    </location>
</feature>
<dbReference type="Gene3D" id="1.20.1280.120">
    <property type="match status" value="1"/>
</dbReference>
<dbReference type="EMBL" id="BNAO01000001">
    <property type="protein sequence ID" value="GHG60425.1"/>
    <property type="molecule type" value="Genomic_DNA"/>
</dbReference>
<organism evidence="10 11">
    <name type="scientific">Alishewanella longhuensis</name>
    <dbReference type="NCBI Taxonomy" id="1091037"/>
    <lineage>
        <taxon>Bacteria</taxon>
        <taxon>Pseudomonadati</taxon>
        <taxon>Pseudomonadota</taxon>
        <taxon>Gammaproteobacteria</taxon>
        <taxon>Alteromonadales</taxon>
        <taxon>Alteromonadaceae</taxon>
        <taxon>Alishewanella</taxon>
    </lineage>
</organism>